<keyword evidence="3 4" id="KW-0326">Glycosidase</keyword>
<evidence type="ECO:0000256" key="1">
    <source>
        <dbReference type="ARBA" id="ARBA00008834"/>
    </source>
</evidence>
<evidence type="ECO:0000256" key="3">
    <source>
        <dbReference type="ARBA" id="ARBA00023295"/>
    </source>
</evidence>
<comment type="similarity">
    <text evidence="1 4">Belongs to the glycosyl hydrolase 28 family.</text>
</comment>
<dbReference type="InterPro" id="IPR011050">
    <property type="entry name" value="Pectin_lyase_fold/virulence"/>
</dbReference>
<keyword evidence="5" id="KW-0732">Signal</keyword>
<protein>
    <submittedName>
        <fullName evidence="6">Polygalacturonase</fullName>
    </submittedName>
</protein>
<evidence type="ECO:0000256" key="4">
    <source>
        <dbReference type="RuleBase" id="RU361169"/>
    </source>
</evidence>
<dbReference type="RefSeq" id="WP_121062990.1">
    <property type="nucleotide sequence ID" value="NZ_RBIQ01000007.1"/>
</dbReference>
<dbReference type="InterPro" id="IPR051801">
    <property type="entry name" value="GH28_Enzymes"/>
</dbReference>
<dbReference type="AlphaFoldDB" id="A0A495EBK1"/>
<sequence length="524" mass="58807">MKKVYKITLLYLLSFSSLLAQQKTFNILDFGAKKSHIELSTKAIQMAIDAASKEKGIVIIPKGTYVTGTLFLKSNVTIKMEANTELFGSSNLKDYAEVPLGTEEPHFSKCMFYAYGEKNIKIIGHPRSEINGKGYMFKHSHERPKLFRIENCNNIEFDNAIIKNSGSWCVYFKECDTINIHHTSVYNKENRNNDGMNFDGCSNVKITDCNLQVEDDAICLKSSVDKICENFLVENCTVSSYWASLKFGTASKTGFKNIKVTNCQFFDSRHGAIKLLAVDGAIIENVEISNIKMYNCGGPIFVRLGNRGRDYSKSIKQVYKSDAQPEGRPVGQIKNILFKNIEGRLTGRIDPPTEGIMFTGLPGHYIENVTLEDINFSYTGFGNQNVKDKVIKEDEARYPEQLFFGVLPSYGMYLRHVKGLKLKNVNLSLRNPDDRPAIVMDDVVDSSFDTVNLIVKPEAGSALILKNVKNTTLTNVNSLESIEYLLSIKGELSKSIKLKPSKLSKENSIANFSENVKKKALKIK</sequence>
<feature type="chain" id="PRO_5019735608" evidence="5">
    <location>
        <begin position="21"/>
        <end position="524"/>
    </location>
</feature>
<feature type="signal peptide" evidence="5">
    <location>
        <begin position="1"/>
        <end position="20"/>
    </location>
</feature>
<evidence type="ECO:0000313" key="6">
    <source>
        <dbReference type="EMBL" id="RKR14081.1"/>
    </source>
</evidence>
<dbReference type="PANTHER" id="PTHR31339">
    <property type="entry name" value="PECTIN LYASE-RELATED"/>
    <property type="match status" value="1"/>
</dbReference>
<accession>A0A495EBK1</accession>
<dbReference type="EMBL" id="RBIQ01000007">
    <property type="protein sequence ID" value="RKR14081.1"/>
    <property type="molecule type" value="Genomic_DNA"/>
</dbReference>
<keyword evidence="2 4" id="KW-0378">Hydrolase</keyword>
<dbReference type="InterPro" id="IPR012334">
    <property type="entry name" value="Pectin_lyas_fold"/>
</dbReference>
<dbReference type="InterPro" id="IPR000743">
    <property type="entry name" value="Glyco_hydro_28"/>
</dbReference>
<dbReference type="Proteomes" id="UP000269412">
    <property type="component" value="Unassembled WGS sequence"/>
</dbReference>
<evidence type="ECO:0000256" key="5">
    <source>
        <dbReference type="SAM" id="SignalP"/>
    </source>
</evidence>
<dbReference type="Gene3D" id="2.160.20.10">
    <property type="entry name" value="Single-stranded right-handed beta-helix, Pectin lyase-like"/>
    <property type="match status" value="1"/>
</dbReference>
<dbReference type="GO" id="GO:0004650">
    <property type="term" value="F:polygalacturonase activity"/>
    <property type="evidence" value="ECO:0007669"/>
    <property type="project" value="InterPro"/>
</dbReference>
<dbReference type="PANTHER" id="PTHR31339:SF9">
    <property type="entry name" value="PLASMIN AND FIBRONECTIN-BINDING PROTEIN A"/>
    <property type="match status" value="1"/>
</dbReference>
<dbReference type="Pfam" id="PF00295">
    <property type="entry name" value="Glyco_hydro_28"/>
    <property type="match status" value="1"/>
</dbReference>
<dbReference type="OrthoDB" id="9795222at2"/>
<name>A0A495EBK1_9FLAO</name>
<reference evidence="6 7" key="1">
    <citation type="submission" date="2018-10" db="EMBL/GenBank/DDBJ databases">
        <title>Genomic Encyclopedia of Archaeal and Bacterial Type Strains, Phase II (KMG-II): from individual species to whole genera.</title>
        <authorList>
            <person name="Goeker M."/>
        </authorList>
    </citation>
    <scope>NUCLEOTIDE SEQUENCE [LARGE SCALE GENOMIC DNA]</scope>
    <source>
        <strain evidence="6 7">DSM 25230</strain>
    </source>
</reference>
<comment type="caution">
    <text evidence="6">The sequence shown here is derived from an EMBL/GenBank/DDBJ whole genome shotgun (WGS) entry which is preliminary data.</text>
</comment>
<proteinExistence type="inferred from homology"/>
<evidence type="ECO:0000313" key="7">
    <source>
        <dbReference type="Proteomes" id="UP000269412"/>
    </source>
</evidence>
<gene>
    <name evidence="6" type="ORF">CLV91_0152</name>
</gene>
<dbReference type="GO" id="GO:0005975">
    <property type="term" value="P:carbohydrate metabolic process"/>
    <property type="evidence" value="ECO:0007669"/>
    <property type="project" value="InterPro"/>
</dbReference>
<organism evidence="6 7">
    <name type="scientific">Maribacter vaceletii</name>
    <dbReference type="NCBI Taxonomy" id="1206816"/>
    <lineage>
        <taxon>Bacteria</taxon>
        <taxon>Pseudomonadati</taxon>
        <taxon>Bacteroidota</taxon>
        <taxon>Flavobacteriia</taxon>
        <taxon>Flavobacteriales</taxon>
        <taxon>Flavobacteriaceae</taxon>
        <taxon>Maribacter</taxon>
    </lineage>
</organism>
<dbReference type="SUPFAM" id="SSF51126">
    <property type="entry name" value="Pectin lyase-like"/>
    <property type="match status" value="1"/>
</dbReference>
<keyword evidence="7" id="KW-1185">Reference proteome</keyword>
<evidence type="ECO:0000256" key="2">
    <source>
        <dbReference type="ARBA" id="ARBA00022801"/>
    </source>
</evidence>